<feature type="domain" description="Glycoside hydrolase family 2 catalytic" evidence="2">
    <location>
        <begin position="303"/>
        <end position="467"/>
    </location>
</feature>
<dbReference type="InterPro" id="IPR017853">
    <property type="entry name" value="GH"/>
</dbReference>
<comment type="caution">
    <text evidence="4">The sequence shown here is derived from an EMBL/GenBank/DDBJ whole genome shotgun (WGS) entry which is preliminary data.</text>
</comment>
<keyword evidence="4" id="KW-0378">Hydrolase</keyword>
<evidence type="ECO:0000256" key="1">
    <source>
        <dbReference type="ARBA" id="ARBA00007401"/>
    </source>
</evidence>
<dbReference type="PANTHER" id="PTHR42732">
    <property type="entry name" value="BETA-GALACTOSIDASE"/>
    <property type="match status" value="1"/>
</dbReference>
<evidence type="ECO:0000259" key="2">
    <source>
        <dbReference type="Pfam" id="PF02836"/>
    </source>
</evidence>
<dbReference type="Gene3D" id="2.60.120.260">
    <property type="entry name" value="Galactose-binding domain-like"/>
    <property type="match status" value="1"/>
</dbReference>
<protein>
    <submittedName>
        <fullName evidence="4">Glycoside hydrolase family 2</fullName>
    </submittedName>
</protein>
<comment type="similarity">
    <text evidence="1">Belongs to the glycosyl hydrolase 2 family.</text>
</comment>
<sequence>MTSLEGAVDATRQDGGYPRPQLVRAAWHDMSGDWDFARDDDMTATLADVHFDRSIVVPFPPESPASGINEAGFLPCVWYRRTFGVEELRAAGFDSERTRTLLHFGAVDHAAQVWVNGELVATHVGGQSPFTADVSSALRPESDNVVVVRAVDLPDDVSVPRGKQDWREEPHSIWYHRTTGIWQPVWLECVPRCSIESVTWSSDITSATVNLAVRLHGDVPRNSWVRVVLEHEGGLLVEGRVRTMGERSCLMRVVIPRQLNGQQYEELLWSPSNPTLIAATVVLEQTDATPIDVVGSYLGLRTVAVSTEHLLLNDRPIAVRAILAQNYWPETHLAASAEMLRREVELIIDLGFNTARVHQKAEDPRFLYWADRLGLMVWAETANAYAFDARAVSALMQEWTTIVQRDLSHPSIVVWVPLNESWGVQHIAHDERQQAFSRSIADLTRALDGSRPVVSNDGWEHTASDIWTIHDYESDPQVLADRYGDDRRLRTMLEGFGPAGRRMTAAGRPERLPVMVTEFGGVSLSTGGEGDWGYSTETDPAAFEARVTAIIRAVGSASPLAGFCYTQLTDTGQETNGLLYADRTPKIPIERIRAAVRGTA</sequence>
<evidence type="ECO:0000313" key="4">
    <source>
        <dbReference type="EMBL" id="NLP82863.1"/>
    </source>
</evidence>
<gene>
    <name evidence="4" type="ORF">HF576_03300</name>
</gene>
<evidence type="ECO:0000313" key="5">
    <source>
        <dbReference type="Proteomes" id="UP001429745"/>
    </source>
</evidence>
<dbReference type="SUPFAM" id="SSF49303">
    <property type="entry name" value="beta-Galactosidase/glucuronidase domain"/>
    <property type="match status" value="1"/>
</dbReference>
<feature type="domain" description="Glycosyl hydrolases family 2 sugar binding" evidence="3">
    <location>
        <begin position="74"/>
        <end position="151"/>
    </location>
</feature>
<dbReference type="Pfam" id="PF02837">
    <property type="entry name" value="Glyco_hydro_2_N"/>
    <property type="match status" value="1"/>
</dbReference>
<accession>A0ABX1K924</accession>
<dbReference type="Proteomes" id="UP001429745">
    <property type="component" value="Unassembled WGS sequence"/>
</dbReference>
<dbReference type="InterPro" id="IPR006103">
    <property type="entry name" value="Glyco_hydro_2_cat"/>
</dbReference>
<dbReference type="Pfam" id="PF02836">
    <property type="entry name" value="Glyco_hydro_2_C"/>
    <property type="match status" value="1"/>
</dbReference>
<dbReference type="SUPFAM" id="SSF49785">
    <property type="entry name" value="Galactose-binding domain-like"/>
    <property type="match status" value="1"/>
</dbReference>
<dbReference type="EMBL" id="JABACI010000001">
    <property type="protein sequence ID" value="NLP82863.1"/>
    <property type="molecule type" value="Genomic_DNA"/>
</dbReference>
<dbReference type="GO" id="GO:0016787">
    <property type="term" value="F:hydrolase activity"/>
    <property type="evidence" value="ECO:0007669"/>
    <property type="project" value="UniProtKB-KW"/>
</dbReference>
<reference evidence="4 5" key="1">
    <citation type="submission" date="2020-04" db="EMBL/GenBank/DDBJ databases">
        <title>CFH 90308 Microbacterium sp.</title>
        <authorList>
            <person name="Nie G."/>
            <person name="Ming H."/>
            <person name="Xia T."/>
        </authorList>
    </citation>
    <scope>NUCLEOTIDE SEQUENCE [LARGE SCALE GENOMIC DNA]</scope>
    <source>
        <strain evidence="4 5">CFH 90308</strain>
    </source>
</reference>
<organism evidence="4 5">
    <name type="scientific">Microbacterium salsuginis</name>
    <dbReference type="NCBI Taxonomy" id="2722803"/>
    <lineage>
        <taxon>Bacteria</taxon>
        <taxon>Bacillati</taxon>
        <taxon>Actinomycetota</taxon>
        <taxon>Actinomycetes</taxon>
        <taxon>Micrococcales</taxon>
        <taxon>Microbacteriaceae</taxon>
        <taxon>Microbacterium</taxon>
    </lineage>
</organism>
<dbReference type="PANTHER" id="PTHR42732:SF3">
    <property type="entry name" value="HYDROLASE"/>
    <property type="match status" value="1"/>
</dbReference>
<evidence type="ECO:0000259" key="3">
    <source>
        <dbReference type="Pfam" id="PF02837"/>
    </source>
</evidence>
<dbReference type="RefSeq" id="WP_168911333.1">
    <property type="nucleotide sequence ID" value="NZ_JABACI010000001.1"/>
</dbReference>
<keyword evidence="5" id="KW-1185">Reference proteome</keyword>
<dbReference type="InterPro" id="IPR006104">
    <property type="entry name" value="Glyco_hydro_2_N"/>
</dbReference>
<proteinExistence type="inferred from homology"/>
<dbReference type="SUPFAM" id="SSF51445">
    <property type="entry name" value="(Trans)glycosidases"/>
    <property type="match status" value="1"/>
</dbReference>
<dbReference type="InterPro" id="IPR036156">
    <property type="entry name" value="Beta-gal/glucu_dom_sf"/>
</dbReference>
<dbReference type="Gene3D" id="3.20.20.80">
    <property type="entry name" value="Glycosidases"/>
    <property type="match status" value="1"/>
</dbReference>
<dbReference type="InterPro" id="IPR051913">
    <property type="entry name" value="GH2_Domain-Containing"/>
</dbReference>
<name>A0ABX1K924_9MICO</name>
<dbReference type="InterPro" id="IPR008979">
    <property type="entry name" value="Galactose-bd-like_sf"/>
</dbReference>